<evidence type="ECO:0000313" key="3">
    <source>
        <dbReference type="Proteomes" id="UP001583177"/>
    </source>
</evidence>
<sequence>MASMPTQPSLLESAVASPVNQHHYTSTSDVFHLAAVLAQKVMLNHSFSDGNKRTSVVAADMFLRQNGYQLTPGGETEPRSDGVAGKQKSCSTASVVAVSLADTHVAVASGQWDEGELARFYEAVARPVGAQRGFQSDATT</sequence>
<dbReference type="InterPro" id="IPR003812">
    <property type="entry name" value="Fido"/>
</dbReference>
<dbReference type="PANTHER" id="PTHR39426">
    <property type="entry name" value="HOMOLOGY TO DEATH-ON-CURING PROTEIN OF PHAGE P1"/>
    <property type="match status" value="1"/>
</dbReference>
<accession>A0ABR3WK17</accession>
<name>A0ABR3WK17_9PEZI</name>
<dbReference type="InterPro" id="IPR006440">
    <property type="entry name" value="Doc"/>
</dbReference>
<keyword evidence="3" id="KW-1185">Reference proteome</keyword>
<feature type="domain" description="Fido" evidence="1">
    <location>
        <begin position="1"/>
        <end position="101"/>
    </location>
</feature>
<comment type="caution">
    <text evidence="2">The sequence shown here is derived from an EMBL/GenBank/DDBJ whole genome shotgun (WGS) entry which is preliminary data.</text>
</comment>
<dbReference type="NCBIfam" id="TIGR01550">
    <property type="entry name" value="DOC_P1"/>
    <property type="match status" value="1"/>
</dbReference>
<dbReference type="InterPro" id="IPR053737">
    <property type="entry name" value="Type_II_TA_Toxin"/>
</dbReference>
<dbReference type="Pfam" id="PF02661">
    <property type="entry name" value="Fic"/>
    <property type="match status" value="1"/>
</dbReference>
<organism evidence="2 3">
    <name type="scientific">Diaporthe australafricana</name>
    <dbReference type="NCBI Taxonomy" id="127596"/>
    <lineage>
        <taxon>Eukaryota</taxon>
        <taxon>Fungi</taxon>
        <taxon>Dikarya</taxon>
        <taxon>Ascomycota</taxon>
        <taxon>Pezizomycotina</taxon>
        <taxon>Sordariomycetes</taxon>
        <taxon>Sordariomycetidae</taxon>
        <taxon>Diaporthales</taxon>
        <taxon>Diaporthaceae</taxon>
        <taxon>Diaporthe</taxon>
    </lineage>
</organism>
<dbReference type="InterPro" id="IPR036597">
    <property type="entry name" value="Fido-like_dom_sf"/>
</dbReference>
<dbReference type="SUPFAM" id="SSF140931">
    <property type="entry name" value="Fic-like"/>
    <property type="match status" value="1"/>
</dbReference>
<evidence type="ECO:0000259" key="1">
    <source>
        <dbReference type="PROSITE" id="PS51459"/>
    </source>
</evidence>
<dbReference type="EMBL" id="JAWRVE010000073">
    <property type="protein sequence ID" value="KAL1863884.1"/>
    <property type="molecule type" value="Genomic_DNA"/>
</dbReference>
<dbReference type="Proteomes" id="UP001583177">
    <property type="component" value="Unassembled WGS sequence"/>
</dbReference>
<proteinExistence type="predicted"/>
<reference evidence="2 3" key="1">
    <citation type="journal article" date="2024" name="IMA Fungus">
        <title>IMA Genome - F19 : A genome assembly and annotation guide to empower mycologists, including annotated draft genome sequences of Ceratocystis pirilliformis, Diaporthe australafricana, Fusarium ophioides, Paecilomyces lecythidis, and Sporothrix stenoceras.</title>
        <authorList>
            <person name="Aylward J."/>
            <person name="Wilson A.M."/>
            <person name="Visagie C.M."/>
            <person name="Spraker J."/>
            <person name="Barnes I."/>
            <person name="Buitendag C."/>
            <person name="Ceriani C."/>
            <person name="Del Mar Angel L."/>
            <person name="du Plessis D."/>
            <person name="Fuchs T."/>
            <person name="Gasser K."/>
            <person name="Kramer D."/>
            <person name="Li W."/>
            <person name="Munsamy K."/>
            <person name="Piso A."/>
            <person name="Price J.L."/>
            <person name="Sonnekus B."/>
            <person name="Thomas C."/>
            <person name="van der Nest A."/>
            <person name="van Dijk A."/>
            <person name="van Heerden A."/>
            <person name="van Vuuren N."/>
            <person name="Yilmaz N."/>
            <person name="Duong T.A."/>
            <person name="van der Merwe N.A."/>
            <person name="Wingfield M.J."/>
            <person name="Wingfield B.D."/>
        </authorList>
    </citation>
    <scope>NUCLEOTIDE SEQUENCE [LARGE SCALE GENOMIC DNA]</scope>
    <source>
        <strain evidence="2 3">CMW 18300</strain>
    </source>
</reference>
<dbReference type="PANTHER" id="PTHR39426:SF1">
    <property type="entry name" value="HOMOLOGY TO DEATH-ON-CURING PROTEIN OF PHAGE P1"/>
    <property type="match status" value="1"/>
</dbReference>
<dbReference type="Gene3D" id="1.20.120.1870">
    <property type="entry name" value="Fic/DOC protein, Fido domain"/>
    <property type="match status" value="1"/>
</dbReference>
<dbReference type="PROSITE" id="PS51459">
    <property type="entry name" value="FIDO"/>
    <property type="match status" value="1"/>
</dbReference>
<evidence type="ECO:0000313" key="2">
    <source>
        <dbReference type="EMBL" id="KAL1863884.1"/>
    </source>
</evidence>
<gene>
    <name evidence="2" type="ORF">Daus18300_008033</name>
</gene>
<protein>
    <recommendedName>
        <fullName evidence="1">Fido domain-containing protein</fullName>
    </recommendedName>
</protein>